<gene>
    <name evidence="1" type="ORF">ISN44_As01g030650</name>
</gene>
<reference evidence="1 2" key="1">
    <citation type="submission" date="2020-12" db="EMBL/GenBank/DDBJ databases">
        <title>Concerted genomic and epigenomic changes stabilize Arabidopsis allopolyploids.</title>
        <authorList>
            <person name="Chen Z."/>
        </authorList>
    </citation>
    <scope>NUCLEOTIDE SEQUENCE [LARGE SCALE GENOMIC DNA]</scope>
    <source>
        <strain evidence="1">As9502</strain>
        <tissue evidence="1">Leaf</tissue>
    </source>
</reference>
<protein>
    <submittedName>
        <fullName evidence="1">Uncharacterized protein</fullName>
    </submittedName>
</protein>
<proteinExistence type="predicted"/>
<dbReference type="Proteomes" id="UP000694251">
    <property type="component" value="Chromosome 1"/>
</dbReference>
<keyword evidence="2" id="KW-1185">Reference proteome</keyword>
<evidence type="ECO:0000313" key="1">
    <source>
        <dbReference type="EMBL" id="KAG7656047.1"/>
    </source>
</evidence>
<evidence type="ECO:0000313" key="2">
    <source>
        <dbReference type="Proteomes" id="UP000694251"/>
    </source>
</evidence>
<dbReference type="AlphaFoldDB" id="A0A8T2H9Z6"/>
<name>A0A8T2H9Z6_ARASU</name>
<accession>A0A8T2H9Z6</accession>
<feature type="non-terminal residue" evidence="1">
    <location>
        <position position="56"/>
    </location>
</feature>
<comment type="caution">
    <text evidence="1">The sequence shown here is derived from an EMBL/GenBank/DDBJ whole genome shotgun (WGS) entry which is preliminary data.</text>
</comment>
<sequence>MAETNEKDTNKSEIFIARVFCLIASPLSFCPQPSLSNMFTHTSYMHAYTKTLIHIC</sequence>
<dbReference type="EMBL" id="JAEFBJ010000001">
    <property type="protein sequence ID" value="KAG7656047.1"/>
    <property type="molecule type" value="Genomic_DNA"/>
</dbReference>
<organism evidence="1 2">
    <name type="scientific">Arabidopsis suecica</name>
    <name type="common">Swedish thale-cress</name>
    <name type="synonym">Cardaminopsis suecica</name>
    <dbReference type="NCBI Taxonomy" id="45249"/>
    <lineage>
        <taxon>Eukaryota</taxon>
        <taxon>Viridiplantae</taxon>
        <taxon>Streptophyta</taxon>
        <taxon>Embryophyta</taxon>
        <taxon>Tracheophyta</taxon>
        <taxon>Spermatophyta</taxon>
        <taxon>Magnoliopsida</taxon>
        <taxon>eudicotyledons</taxon>
        <taxon>Gunneridae</taxon>
        <taxon>Pentapetalae</taxon>
        <taxon>rosids</taxon>
        <taxon>malvids</taxon>
        <taxon>Brassicales</taxon>
        <taxon>Brassicaceae</taxon>
        <taxon>Camelineae</taxon>
        <taxon>Arabidopsis</taxon>
    </lineage>
</organism>